<evidence type="ECO:0000259" key="3">
    <source>
        <dbReference type="PROSITE" id="PS50887"/>
    </source>
</evidence>
<dbReference type="InterPro" id="IPR007892">
    <property type="entry name" value="CHASE4"/>
</dbReference>
<dbReference type="InterPro" id="IPR035919">
    <property type="entry name" value="EAL_sf"/>
</dbReference>
<dbReference type="Pfam" id="PF00563">
    <property type="entry name" value="EAL"/>
    <property type="match status" value="1"/>
</dbReference>
<dbReference type="PANTHER" id="PTHR44757">
    <property type="entry name" value="DIGUANYLATE CYCLASE DGCP"/>
    <property type="match status" value="1"/>
</dbReference>
<protein>
    <submittedName>
        <fullName evidence="4">EAL domain-containing protein</fullName>
    </submittedName>
</protein>
<dbReference type="InterPro" id="IPR029787">
    <property type="entry name" value="Nucleotide_cyclase"/>
</dbReference>
<dbReference type="SUPFAM" id="SSF141868">
    <property type="entry name" value="EAL domain-like"/>
    <property type="match status" value="1"/>
</dbReference>
<dbReference type="InterPro" id="IPR043128">
    <property type="entry name" value="Rev_trsase/Diguanyl_cyclase"/>
</dbReference>
<evidence type="ECO:0000259" key="2">
    <source>
        <dbReference type="PROSITE" id="PS50883"/>
    </source>
</evidence>
<dbReference type="InterPro" id="IPR000160">
    <property type="entry name" value="GGDEF_dom"/>
</dbReference>
<keyword evidence="1" id="KW-1133">Transmembrane helix</keyword>
<dbReference type="SUPFAM" id="SSF55073">
    <property type="entry name" value="Nucleotide cyclase"/>
    <property type="match status" value="1"/>
</dbReference>
<dbReference type="PANTHER" id="PTHR44757:SF2">
    <property type="entry name" value="BIOFILM ARCHITECTURE MAINTENANCE PROTEIN MBAA"/>
    <property type="match status" value="1"/>
</dbReference>
<dbReference type="SMART" id="SM00267">
    <property type="entry name" value="GGDEF"/>
    <property type="match status" value="1"/>
</dbReference>
<keyword evidence="1" id="KW-0472">Membrane</keyword>
<feature type="transmembrane region" description="Helical" evidence="1">
    <location>
        <begin position="20"/>
        <end position="42"/>
    </location>
</feature>
<evidence type="ECO:0000313" key="4">
    <source>
        <dbReference type="EMBL" id="MET1756386.1"/>
    </source>
</evidence>
<accession>A0ABV2D3F2</accession>
<proteinExistence type="predicted"/>
<dbReference type="RefSeq" id="WP_353984874.1">
    <property type="nucleotide sequence ID" value="NZ_JBEWLY010000019.1"/>
</dbReference>
<evidence type="ECO:0000256" key="1">
    <source>
        <dbReference type="SAM" id="Phobius"/>
    </source>
</evidence>
<feature type="domain" description="EAL" evidence="2">
    <location>
        <begin position="484"/>
        <end position="733"/>
    </location>
</feature>
<feature type="transmembrane region" description="Helical" evidence="1">
    <location>
        <begin position="272"/>
        <end position="291"/>
    </location>
</feature>
<comment type="caution">
    <text evidence="4">The sequence shown here is derived from an EMBL/GenBank/DDBJ whole genome shotgun (WGS) entry which is preliminary data.</text>
</comment>
<organism evidence="4 5">
    <name type="scientific">Novosphingobium kalidii</name>
    <dbReference type="NCBI Taxonomy" id="3230299"/>
    <lineage>
        <taxon>Bacteria</taxon>
        <taxon>Pseudomonadati</taxon>
        <taxon>Pseudomonadota</taxon>
        <taxon>Alphaproteobacteria</taxon>
        <taxon>Sphingomonadales</taxon>
        <taxon>Sphingomonadaceae</taxon>
        <taxon>Novosphingobium</taxon>
    </lineage>
</organism>
<dbReference type="Gene3D" id="3.20.20.450">
    <property type="entry name" value="EAL domain"/>
    <property type="match status" value="1"/>
</dbReference>
<feature type="domain" description="GGDEF" evidence="3">
    <location>
        <begin position="342"/>
        <end position="475"/>
    </location>
</feature>
<dbReference type="NCBIfam" id="TIGR00254">
    <property type="entry name" value="GGDEF"/>
    <property type="match status" value="1"/>
</dbReference>
<dbReference type="Gene3D" id="3.30.70.270">
    <property type="match status" value="1"/>
</dbReference>
<dbReference type="SMART" id="SM00052">
    <property type="entry name" value="EAL"/>
    <property type="match status" value="1"/>
</dbReference>
<keyword evidence="1" id="KW-0812">Transmembrane</keyword>
<dbReference type="InterPro" id="IPR001633">
    <property type="entry name" value="EAL_dom"/>
</dbReference>
<dbReference type="CDD" id="cd01948">
    <property type="entry name" value="EAL"/>
    <property type="match status" value="1"/>
</dbReference>
<dbReference type="EMBL" id="JBEWLY010000019">
    <property type="protein sequence ID" value="MET1756386.1"/>
    <property type="molecule type" value="Genomic_DNA"/>
</dbReference>
<keyword evidence="5" id="KW-1185">Reference proteome</keyword>
<dbReference type="Proteomes" id="UP001548713">
    <property type="component" value="Unassembled WGS sequence"/>
</dbReference>
<dbReference type="InterPro" id="IPR052155">
    <property type="entry name" value="Biofilm_reg_signaling"/>
</dbReference>
<evidence type="ECO:0000313" key="5">
    <source>
        <dbReference type="Proteomes" id="UP001548713"/>
    </source>
</evidence>
<dbReference type="Pfam" id="PF00990">
    <property type="entry name" value="GGDEF"/>
    <property type="match status" value="1"/>
</dbReference>
<dbReference type="PROSITE" id="PS50887">
    <property type="entry name" value="GGDEF"/>
    <property type="match status" value="1"/>
</dbReference>
<name>A0ABV2D3F2_9SPHN</name>
<sequence length="736" mass="79936">MQVRLPALLVNGRSRFVLQFALPAFAAVFVMAVVLAGMVLLVGRKADQLAIEQQQQLLATVLQQKIKSTAHDQEGVTVWDDSVRHATAPKPDQAWLDMNVGSWMHTYYGHDEAYVVLPQSKPVYGMRGGRLVPPSEYDRHVAKVANPLISKLRTSMLRRVTPANERSLSPGAIDLGVVGTRPAIVSAKPIVSDSGQVVQTPGTEAVHIAVRYLDGDFVKELAQSYALQAAHFATDRPAHGQSSVPLRNAGGQILGYVGWQPFSPGTLLINRILPLSALALLLVSCVLIVLLRHIRRSTLALEASEAQAQHLAFHDTLTGLPNRTMFDDRLAHELANAREAGKALALHYLDLDGFKNVNDTLGHPAGDELIRAVSARLQKAVRSSDLVARLGGDEFAIIQRAMSSPAEAEILCLRLLELINQPFSVAGTQARVSVSIGIAFGPGDADDRAELARKADIALYEAKAAGKGRFVFFAESMDATIRHRKQIETDLRAALRTGELEVYYQPLYSSDEGCITGAEALLRWHHPEQGMISPALFVPIAEQSGLIVKIGEWVLEQVCRDARTWAIGSVSVNVSAVQLRRPDFADRALMILERNGFPAERLEIEVTETSFIENAAGCEDNLARLRASGVKVALDDFGTGYSSFSHLRALSVDRLKIDRSFVSGIGSAKDGSPIISAIMELARASGLKVTAEGVETIEQRRFLAGIGCNSLQGFLMAMPMPIGEMNEALRRGVQPA</sequence>
<dbReference type="PROSITE" id="PS50883">
    <property type="entry name" value="EAL"/>
    <property type="match status" value="1"/>
</dbReference>
<reference evidence="4 5" key="1">
    <citation type="submission" date="2024-07" db="EMBL/GenBank/DDBJ databases">
        <title>Novosphingobium kalidii RD2P27.</title>
        <authorList>
            <person name="Sun J.-Q."/>
        </authorList>
    </citation>
    <scope>NUCLEOTIDE SEQUENCE [LARGE SCALE GENOMIC DNA]</scope>
    <source>
        <strain evidence="4 5">RD2P27</strain>
    </source>
</reference>
<dbReference type="CDD" id="cd01949">
    <property type="entry name" value="GGDEF"/>
    <property type="match status" value="1"/>
</dbReference>
<gene>
    <name evidence="4" type="ORF">ABVV53_13100</name>
</gene>
<dbReference type="Pfam" id="PF05228">
    <property type="entry name" value="CHASE4"/>
    <property type="match status" value="1"/>
</dbReference>